<reference evidence="1 2" key="1">
    <citation type="submission" date="2015-01" db="EMBL/GenBank/DDBJ databases">
        <title>Evolution of Trichinella species and genotypes.</title>
        <authorList>
            <person name="Korhonen P.K."/>
            <person name="Edoardo P."/>
            <person name="Giuseppe L.R."/>
            <person name="Gasser R.B."/>
        </authorList>
    </citation>
    <scope>NUCLEOTIDE SEQUENCE [LARGE SCALE GENOMIC DNA]</scope>
    <source>
        <strain evidence="1">ISS176</strain>
    </source>
</reference>
<name>A0A0V1JL20_TRIPS</name>
<evidence type="ECO:0000313" key="1">
    <source>
        <dbReference type="EMBL" id="KRZ35626.1"/>
    </source>
</evidence>
<sequence>MQRCLQCSTTVHKLPAKGQRFGRVHWTLVELEQADRRRPPIAAHVSQRVFHTDERLHSIAHLTKVHFEQAVREAVVAQRRLQPLQATVGEAVRVGGKCTASEIIHAAVRLTVVEDLQVQIGRVEFELVDLFHNARLERTTPERVHETAHTVQFGQQRVKLIHMS</sequence>
<accession>A0A0V1JL20</accession>
<dbReference type="Proteomes" id="UP000054826">
    <property type="component" value="Unassembled WGS sequence"/>
</dbReference>
<dbReference type="AlphaFoldDB" id="A0A0V1JL20"/>
<evidence type="ECO:0000313" key="2">
    <source>
        <dbReference type="Proteomes" id="UP000054826"/>
    </source>
</evidence>
<gene>
    <name evidence="1" type="ORF">T4C_2021</name>
</gene>
<dbReference type="EMBL" id="JYDV01000087">
    <property type="protein sequence ID" value="KRZ35626.1"/>
    <property type="molecule type" value="Genomic_DNA"/>
</dbReference>
<comment type="caution">
    <text evidence="1">The sequence shown here is derived from an EMBL/GenBank/DDBJ whole genome shotgun (WGS) entry which is preliminary data.</text>
</comment>
<organism evidence="1 2">
    <name type="scientific">Trichinella pseudospiralis</name>
    <name type="common">Parasitic roundworm</name>
    <dbReference type="NCBI Taxonomy" id="6337"/>
    <lineage>
        <taxon>Eukaryota</taxon>
        <taxon>Metazoa</taxon>
        <taxon>Ecdysozoa</taxon>
        <taxon>Nematoda</taxon>
        <taxon>Enoplea</taxon>
        <taxon>Dorylaimia</taxon>
        <taxon>Trichinellida</taxon>
        <taxon>Trichinellidae</taxon>
        <taxon>Trichinella</taxon>
    </lineage>
</organism>
<proteinExistence type="predicted"/>
<protein>
    <submittedName>
        <fullName evidence="1">Uncharacterized protein</fullName>
    </submittedName>
</protein>